<dbReference type="AlphaFoldDB" id="A0A919RBL9"/>
<gene>
    <name evidence="2" type="ORF">Ssi02_09140</name>
</gene>
<dbReference type="Gene3D" id="1.10.1200.10">
    <property type="entry name" value="ACP-like"/>
    <property type="match status" value="1"/>
</dbReference>
<dbReference type="EMBL" id="BOOW01000006">
    <property type="protein sequence ID" value="GII90683.1"/>
    <property type="molecule type" value="Genomic_DNA"/>
</dbReference>
<name>A0A919RBL9_9ACTN</name>
<sequence length="99" mass="10880">MVVANVKKEVQDSVEREALKILLFSNEEMAANEMLDLGDIPELTDLGGLDSFSYVLLVLALEDKYGIPLLDEMAAFSGKTFAELADFIVERLPKQEAGS</sequence>
<comment type="caution">
    <text evidence="2">The sequence shown here is derived from an EMBL/GenBank/DDBJ whole genome shotgun (WGS) entry which is preliminary data.</text>
</comment>
<dbReference type="PROSITE" id="PS50075">
    <property type="entry name" value="CARRIER"/>
    <property type="match status" value="1"/>
</dbReference>
<dbReference type="SUPFAM" id="SSF47336">
    <property type="entry name" value="ACP-like"/>
    <property type="match status" value="1"/>
</dbReference>
<evidence type="ECO:0000259" key="1">
    <source>
        <dbReference type="PROSITE" id="PS50075"/>
    </source>
</evidence>
<proteinExistence type="predicted"/>
<dbReference type="InterPro" id="IPR009081">
    <property type="entry name" value="PP-bd_ACP"/>
</dbReference>
<organism evidence="2 3">
    <name type="scientific">Sinosporangium siamense</name>
    <dbReference type="NCBI Taxonomy" id="1367973"/>
    <lineage>
        <taxon>Bacteria</taxon>
        <taxon>Bacillati</taxon>
        <taxon>Actinomycetota</taxon>
        <taxon>Actinomycetes</taxon>
        <taxon>Streptosporangiales</taxon>
        <taxon>Streptosporangiaceae</taxon>
        <taxon>Sinosporangium</taxon>
    </lineage>
</organism>
<feature type="domain" description="Carrier" evidence="1">
    <location>
        <begin position="13"/>
        <end position="92"/>
    </location>
</feature>
<reference evidence="2" key="1">
    <citation type="submission" date="2021-01" db="EMBL/GenBank/DDBJ databases">
        <title>Whole genome shotgun sequence of Sinosporangium siamense NBRC 109515.</title>
        <authorList>
            <person name="Komaki H."/>
            <person name="Tamura T."/>
        </authorList>
    </citation>
    <scope>NUCLEOTIDE SEQUENCE</scope>
    <source>
        <strain evidence="2">NBRC 109515</strain>
    </source>
</reference>
<dbReference type="Proteomes" id="UP000606172">
    <property type="component" value="Unassembled WGS sequence"/>
</dbReference>
<evidence type="ECO:0000313" key="3">
    <source>
        <dbReference type="Proteomes" id="UP000606172"/>
    </source>
</evidence>
<protein>
    <recommendedName>
        <fullName evidence="1">Carrier domain-containing protein</fullName>
    </recommendedName>
</protein>
<accession>A0A919RBL9</accession>
<dbReference type="InterPro" id="IPR036736">
    <property type="entry name" value="ACP-like_sf"/>
</dbReference>
<keyword evidence="3" id="KW-1185">Reference proteome</keyword>
<dbReference type="RefSeq" id="WP_380659848.1">
    <property type="nucleotide sequence ID" value="NZ_JBHLZQ010000068.1"/>
</dbReference>
<evidence type="ECO:0000313" key="2">
    <source>
        <dbReference type="EMBL" id="GII90683.1"/>
    </source>
</evidence>